<comment type="caution">
    <text evidence="5">The sequence shown here is derived from an EMBL/GenBank/DDBJ whole genome shotgun (WGS) entry which is preliminary data.</text>
</comment>
<evidence type="ECO:0000256" key="3">
    <source>
        <dbReference type="ARBA" id="ARBA00023163"/>
    </source>
</evidence>
<protein>
    <submittedName>
        <fullName evidence="5">Uncharacterized protein</fullName>
    </submittedName>
</protein>
<keyword evidence="2" id="KW-0805">Transcription regulation</keyword>
<dbReference type="GO" id="GO:0003712">
    <property type="term" value="F:transcription coregulator activity"/>
    <property type="evidence" value="ECO:0007669"/>
    <property type="project" value="InterPro"/>
</dbReference>
<gene>
    <name evidence="5" type="ORF">SASPL_155427</name>
</gene>
<name>A0A8X8W251_SALSN</name>
<dbReference type="GO" id="GO:0045944">
    <property type="term" value="P:positive regulation of transcription by RNA polymerase II"/>
    <property type="evidence" value="ECO:0007669"/>
    <property type="project" value="TreeGrafter"/>
</dbReference>
<dbReference type="EMBL" id="PNBA02000022">
    <property type="protein sequence ID" value="KAG6386524.1"/>
    <property type="molecule type" value="Genomic_DNA"/>
</dbReference>
<evidence type="ECO:0000256" key="1">
    <source>
        <dbReference type="ARBA" id="ARBA00004123"/>
    </source>
</evidence>
<evidence type="ECO:0000313" key="6">
    <source>
        <dbReference type="Proteomes" id="UP000298416"/>
    </source>
</evidence>
<reference evidence="5" key="1">
    <citation type="submission" date="2018-01" db="EMBL/GenBank/DDBJ databases">
        <authorList>
            <person name="Mao J.F."/>
        </authorList>
    </citation>
    <scope>NUCLEOTIDE SEQUENCE</scope>
    <source>
        <strain evidence="5">Huo1</strain>
        <tissue evidence="5">Leaf</tissue>
    </source>
</reference>
<dbReference type="AlphaFoldDB" id="A0A8X8W251"/>
<keyword evidence="6" id="KW-1185">Reference proteome</keyword>
<comment type="subcellular location">
    <subcellularLocation>
        <location evidence="1">Nucleus</location>
    </subcellularLocation>
</comment>
<proteinExistence type="predicted"/>
<reference evidence="5" key="2">
    <citation type="submission" date="2020-08" db="EMBL/GenBank/DDBJ databases">
        <title>Plant Genome Project.</title>
        <authorList>
            <person name="Zhang R.-G."/>
        </authorList>
    </citation>
    <scope>NUCLEOTIDE SEQUENCE</scope>
    <source>
        <strain evidence="5">Huo1</strain>
        <tissue evidence="5">Leaf</tissue>
    </source>
</reference>
<keyword evidence="3" id="KW-0804">Transcription</keyword>
<dbReference type="PANTHER" id="PTHR22536">
    <property type="entry name" value="LUNG CANCER METASTASIS-RELATED LCMR1 PROTEIN"/>
    <property type="match status" value="1"/>
</dbReference>
<dbReference type="GO" id="GO:0016592">
    <property type="term" value="C:mediator complex"/>
    <property type="evidence" value="ECO:0007669"/>
    <property type="project" value="InterPro"/>
</dbReference>
<evidence type="ECO:0000313" key="5">
    <source>
        <dbReference type="EMBL" id="KAG6386524.1"/>
    </source>
</evidence>
<dbReference type="PANTHER" id="PTHR22536:SF1">
    <property type="entry name" value="MEDIATOR OF RNA POLYMERASE II TRANSCRIPTION SUBUNIT 19"/>
    <property type="match status" value="1"/>
</dbReference>
<dbReference type="Proteomes" id="UP000298416">
    <property type="component" value="Unassembled WGS sequence"/>
</dbReference>
<organism evidence="5">
    <name type="scientific">Salvia splendens</name>
    <name type="common">Scarlet sage</name>
    <dbReference type="NCBI Taxonomy" id="180675"/>
    <lineage>
        <taxon>Eukaryota</taxon>
        <taxon>Viridiplantae</taxon>
        <taxon>Streptophyta</taxon>
        <taxon>Embryophyta</taxon>
        <taxon>Tracheophyta</taxon>
        <taxon>Spermatophyta</taxon>
        <taxon>Magnoliopsida</taxon>
        <taxon>eudicotyledons</taxon>
        <taxon>Gunneridae</taxon>
        <taxon>Pentapetalae</taxon>
        <taxon>asterids</taxon>
        <taxon>lamiids</taxon>
        <taxon>Lamiales</taxon>
        <taxon>Lamiaceae</taxon>
        <taxon>Nepetoideae</taxon>
        <taxon>Mentheae</taxon>
        <taxon>Salviinae</taxon>
        <taxon>Salvia</taxon>
        <taxon>Salvia subgen. Calosphace</taxon>
        <taxon>core Calosphace</taxon>
    </lineage>
</organism>
<accession>A0A8X8W251</accession>
<sequence length="115" mass="12874">MGPGPRELTGAVDLISHYKLLPHYDFFCKRSLPVPIADTHYLHNVAGDTEIRKGEGMQLGQLIQNSSLSRETNTRIQPFDLDILREAFQLRETALVDLPSVSFCLLILQPTVNLG</sequence>
<evidence type="ECO:0000256" key="2">
    <source>
        <dbReference type="ARBA" id="ARBA00023015"/>
    </source>
</evidence>
<keyword evidence="4" id="KW-0539">Nucleus</keyword>
<dbReference type="InterPro" id="IPR019403">
    <property type="entry name" value="Mediator_Med19_met"/>
</dbReference>
<evidence type="ECO:0000256" key="4">
    <source>
        <dbReference type="ARBA" id="ARBA00023242"/>
    </source>
</evidence>